<evidence type="ECO:0000259" key="4">
    <source>
        <dbReference type="SMART" id="SM00656"/>
    </source>
</evidence>
<comment type="subcellular location">
    <subcellularLocation>
        <location evidence="2">Secreted</location>
    </subcellularLocation>
</comment>
<dbReference type="Proteomes" id="UP001331561">
    <property type="component" value="Unassembled WGS sequence"/>
</dbReference>
<dbReference type="InterPro" id="IPR011050">
    <property type="entry name" value="Pectin_lyase_fold/virulence"/>
</dbReference>
<protein>
    <submittedName>
        <fullName evidence="5">PbsX family transcriptional regulator</fullName>
    </submittedName>
</protein>
<organism evidence="5 6">
    <name type="scientific">Uliginosibacterium silvisoli</name>
    <dbReference type="NCBI Taxonomy" id="3114758"/>
    <lineage>
        <taxon>Bacteria</taxon>
        <taxon>Pseudomonadati</taxon>
        <taxon>Pseudomonadota</taxon>
        <taxon>Betaproteobacteria</taxon>
        <taxon>Rhodocyclales</taxon>
        <taxon>Zoogloeaceae</taxon>
        <taxon>Uliginosibacterium</taxon>
    </lineage>
</organism>
<dbReference type="PANTHER" id="PTHR31683:SF18">
    <property type="entry name" value="PECTATE LYASE 21-RELATED"/>
    <property type="match status" value="1"/>
</dbReference>
<keyword evidence="3" id="KW-0732">Signal</keyword>
<sequence>MKKTVLGTSIVAALALLSACSSVDTNKSAAPVKGGDIGRSALAANDGWASVGGGVDGGAKAKPENVYTVSNRAELVKALAAGGTAPKIIYVKGSINLSVDDNNKELFEKDYAAPGYDFNAYVKTYAPAVWNTKLAANKRPERKLSGPLEEAREKSSENQKKRIVIDVTSNTTIVGLGADAKIVKGNLMIGNGTENVIIRNITFEDAFDYFAGWDPGDSWNADKSYPGCQEAFVDAKTGPQQCPGGRWNSEYDNISINGGKRVWIDHCTFTDGDRDDKKFPSVFPFPHNQIEQKVQHHDGLIDITNSADLVTITYNHFQKHDKTSLIGGSDSLTSDAGKLNVTYYGNYFENSGQRLPRVRFGKVHSYNNLIVGDAAGYDPKLSGLAAHEKALKESGAVPIYRGAFGIGKDSLIYSENNAFEIKNGGASIAGVIQGGTKFFDAGSIVNGQAADLVAAINSVDPKRQVSADLGWKPTLYGGKTPIPAKDVPAHVRANAGAGKL</sequence>
<dbReference type="RefSeq" id="WP_327601258.1">
    <property type="nucleotide sequence ID" value="NZ_JAYXHS010000005.1"/>
</dbReference>
<feature type="domain" description="Pectate lyase" evidence="4">
    <location>
        <begin position="124"/>
        <end position="425"/>
    </location>
</feature>
<dbReference type="InterPro" id="IPR045032">
    <property type="entry name" value="PEL"/>
</dbReference>
<name>A0ABU6KA28_9RHOO</name>
<keyword evidence="1 2" id="KW-0456">Lyase</keyword>
<evidence type="ECO:0000313" key="5">
    <source>
        <dbReference type="EMBL" id="MEC5388286.1"/>
    </source>
</evidence>
<dbReference type="Gene3D" id="2.160.20.10">
    <property type="entry name" value="Single-stranded right-handed beta-helix, Pectin lyase-like"/>
    <property type="match status" value="1"/>
</dbReference>
<dbReference type="Pfam" id="PF00544">
    <property type="entry name" value="Pectate_lyase_4"/>
    <property type="match status" value="3"/>
</dbReference>
<gene>
    <name evidence="5" type="ORF">VVD49_21315</name>
</gene>
<dbReference type="EMBL" id="JAYXHS010000005">
    <property type="protein sequence ID" value="MEC5388286.1"/>
    <property type="molecule type" value="Genomic_DNA"/>
</dbReference>
<dbReference type="InterPro" id="IPR012334">
    <property type="entry name" value="Pectin_lyas_fold"/>
</dbReference>
<reference evidence="5 6" key="1">
    <citation type="submission" date="2024-01" db="EMBL/GenBank/DDBJ databases">
        <title>Uliginosibacterium soil sp. nov.</title>
        <authorList>
            <person name="Lv Y."/>
        </authorList>
    </citation>
    <scope>NUCLEOTIDE SEQUENCE [LARGE SCALE GENOMIC DNA]</scope>
    <source>
        <strain evidence="5 6">H3</strain>
    </source>
</reference>
<dbReference type="PROSITE" id="PS51257">
    <property type="entry name" value="PROKAR_LIPOPROTEIN"/>
    <property type="match status" value="1"/>
</dbReference>
<keyword evidence="2" id="KW-0624">Polysaccharide degradation</keyword>
<dbReference type="InterPro" id="IPR002022">
    <property type="entry name" value="Pec_lyase"/>
</dbReference>
<evidence type="ECO:0000256" key="1">
    <source>
        <dbReference type="ARBA" id="ARBA00023239"/>
    </source>
</evidence>
<proteinExistence type="inferred from homology"/>
<comment type="caution">
    <text evidence="5">The sequence shown here is derived from an EMBL/GenBank/DDBJ whole genome shotgun (WGS) entry which is preliminary data.</text>
</comment>
<evidence type="ECO:0000256" key="2">
    <source>
        <dbReference type="RuleBase" id="RU361173"/>
    </source>
</evidence>
<keyword evidence="6" id="KW-1185">Reference proteome</keyword>
<keyword evidence="2" id="KW-0119">Carbohydrate metabolism</keyword>
<evidence type="ECO:0000313" key="6">
    <source>
        <dbReference type="Proteomes" id="UP001331561"/>
    </source>
</evidence>
<feature type="chain" id="PRO_5047534845" evidence="3">
    <location>
        <begin position="24"/>
        <end position="500"/>
    </location>
</feature>
<evidence type="ECO:0000256" key="3">
    <source>
        <dbReference type="SAM" id="SignalP"/>
    </source>
</evidence>
<dbReference type="SMART" id="SM00656">
    <property type="entry name" value="Amb_all"/>
    <property type="match status" value="1"/>
</dbReference>
<dbReference type="SUPFAM" id="SSF51126">
    <property type="entry name" value="Pectin lyase-like"/>
    <property type="match status" value="1"/>
</dbReference>
<accession>A0ABU6KA28</accession>
<dbReference type="PANTHER" id="PTHR31683">
    <property type="entry name" value="PECTATE LYASE 18-RELATED"/>
    <property type="match status" value="1"/>
</dbReference>
<feature type="signal peptide" evidence="3">
    <location>
        <begin position="1"/>
        <end position="23"/>
    </location>
</feature>
<comment type="similarity">
    <text evidence="2">Belongs to the polysaccharide lyase 1 family.</text>
</comment>
<keyword evidence="2" id="KW-0964">Secreted</keyword>